<comment type="subcellular location">
    <subcellularLocation>
        <location evidence="1">Cell outer membrane</location>
    </subcellularLocation>
</comment>
<dbReference type="PROSITE" id="PS51123">
    <property type="entry name" value="OMPA_2"/>
    <property type="match status" value="1"/>
</dbReference>
<dbReference type="Pfam" id="PF00691">
    <property type="entry name" value="OmpA"/>
    <property type="match status" value="1"/>
</dbReference>
<protein>
    <recommendedName>
        <fullName evidence="6">OmpA-like domain-containing protein</fullName>
    </recommendedName>
</protein>
<feature type="domain" description="OmpA-like" evidence="6">
    <location>
        <begin position="61"/>
        <end position="170"/>
    </location>
</feature>
<dbReference type="EMBL" id="BJCL01000002">
    <property type="protein sequence ID" value="GCL62045.1"/>
    <property type="molecule type" value="Genomic_DNA"/>
</dbReference>
<keyword evidence="8" id="KW-1185">Reference proteome</keyword>
<evidence type="ECO:0000259" key="6">
    <source>
        <dbReference type="PROSITE" id="PS51123"/>
    </source>
</evidence>
<sequence>MMDENDDGARVGLWVVLGIITLLLFGLIFGLGFRAMQAKKAPAPAAAAAPAVAVVVDVLIEGPLAGEIVGKLFFEVAKAELPADATAALAPVLQALAANPGKKLVIAGFHDPSGDPAVNHELAKNRAKAVRAAITSQGVDAARVALRKPEQTAVDGPADEARRVEIRLVD</sequence>
<keyword evidence="3" id="KW-0998">Cell outer membrane</keyword>
<evidence type="ECO:0000313" key="7">
    <source>
        <dbReference type="EMBL" id="GCL62045.1"/>
    </source>
</evidence>
<dbReference type="InterPro" id="IPR006664">
    <property type="entry name" value="OMP_bac"/>
</dbReference>
<name>A0A480AQR6_9BURK</name>
<reference evidence="8" key="1">
    <citation type="submission" date="2019-03" db="EMBL/GenBank/DDBJ databases">
        <title>Aquabacterium pictum sp.nov., the first bacteriochlorophyll a-containing freshwater bacterium in the genus Aquabacterium of the class Betaproteobacteria.</title>
        <authorList>
            <person name="Hirose S."/>
            <person name="Tank M."/>
            <person name="Hara E."/>
            <person name="Tamaki H."/>
            <person name="Takaichi S."/>
            <person name="Haruta S."/>
            <person name="Hanada S."/>
        </authorList>
    </citation>
    <scope>NUCLEOTIDE SEQUENCE [LARGE SCALE GENOMIC DNA]</scope>
    <source>
        <strain evidence="8">W35</strain>
    </source>
</reference>
<evidence type="ECO:0000256" key="5">
    <source>
        <dbReference type="SAM" id="Phobius"/>
    </source>
</evidence>
<organism evidence="7 8">
    <name type="scientific">Pseudaquabacterium pictum</name>
    <dbReference type="NCBI Taxonomy" id="2315236"/>
    <lineage>
        <taxon>Bacteria</taxon>
        <taxon>Pseudomonadati</taxon>
        <taxon>Pseudomonadota</taxon>
        <taxon>Betaproteobacteria</taxon>
        <taxon>Burkholderiales</taxon>
        <taxon>Sphaerotilaceae</taxon>
        <taxon>Pseudaquabacterium</taxon>
    </lineage>
</organism>
<dbReference type="PANTHER" id="PTHR30329">
    <property type="entry name" value="STATOR ELEMENT OF FLAGELLAR MOTOR COMPLEX"/>
    <property type="match status" value="1"/>
</dbReference>
<evidence type="ECO:0000256" key="4">
    <source>
        <dbReference type="PROSITE-ProRule" id="PRU00473"/>
    </source>
</evidence>
<accession>A0A480AQR6</accession>
<dbReference type="InterPro" id="IPR036737">
    <property type="entry name" value="OmpA-like_sf"/>
</dbReference>
<dbReference type="InterPro" id="IPR006665">
    <property type="entry name" value="OmpA-like"/>
</dbReference>
<dbReference type="PANTHER" id="PTHR30329:SF21">
    <property type="entry name" value="LIPOPROTEIN YIAD-RELATED"/>
    <property type="match status" value="1"/>
</dbReference>
<dbReference type="Gene3D" id="3.30.1330.60">
    <property type="entry name" value="OmpA-like domain"/>
    <property type="match status" value="1"/>
</dbReference>
<evidence type="ECO:0000256" key="1">
    <source>
        <dbReference type="ARBA" id="ARBA00004442"/>
    </source>
</evidence>
<evidence type="ECO:0000256" key="3">
    <source>
        <dbReference type="ARBA" id="ARBA00023237"/>
    </source>
</evidence>
<feature type="transmembrane region" description="Helical" evidence="5">
    <location>
        <begin position="12"/>
        <end position="33"/>
    </location>
</feature>
<comment type="caution">
    <text evidence="7">The sequence shown here is derived from an EMBL/GenBank/DDBJ whole genome shotgun (WGS) entry which is preliminary data.</text>
</comment>
<dbReference type="Proteomes" id="UP000301751">
    <property type="component" value="Unassembled WGS sequence"/>
</dbReference>
<dbReference type="InterPro" id="IPR050330">
    <property type="entry name" value="Bact_OuterMem_StrucFunc"/>
</dbReference>
<gene>
    <name evidence="7" type="ORF">AQPW35_11260</name>
</gene>
<keyword evidence="5" id="KW-0812">Transmembrane</keyword>
<keyword evidence="2 4" id="KW-0472">Membrane</keyword>
<dbReference type="AlphaFoldDB" id="A0A480AQR6"/>
<dbReference type="RefSeq" id="WP_137731793.1">
    <property type="nucleotide sequence ID" value="NZ_BJCL01000002.1"/>
</dbReference>
<keyword evidence="5" id="KW-1133">Transmembrane helix</keyword>
<dbReference type="GO" id="GO:0009279">
    <property type="term" value="C:cell outer membrane"/>
    <property type="evidence" value="ECO:0007669"/>
    <property type="project" value="UniProtKB-SubCell"/>
</dbReference>
<evidence type="ECO:0000313" key="8">
    <source>
        <dbReference type="Proteomes" id="UP000301751"/>
    </source>
</evidence>
<dbReference type="SUPFAM" id="SSF103088">
    <property type="entry name" value="OmpA-like"/>
    <property type="match status" value="1"/>
</dbReference>
<dbReference type="OrthoDB" id="8526920at2"/>
<evidence type="ECO:0000256" key="2">
    <source>
        <dbReference type="ARBA" id="ARBA00023136"/>
    </source>
</evidence>
<proteinExistence type="predicted"/>
<dbReference type="PRINTS" id="PR01021">
    <property type="entry name" value="OMPADOMAIN"/>
</dbReference>
<dbReference type="CDD" id="cd07185">
    <property type="entry name" value="OmpA_C-like"/>
    <property type="match status" value="1"/>
</dbReference>